<reference evidence="2 3" key="1">
    <citation type="journal article" date="2019" name="Sci. Rep.">
        <title>Orb-weaving spider Araneus ventricosus genome elucidates the spidroin gene catalogue.</title>
        <authorList>
            <person name="Kono N."/>
            <person name="Nakamura H."/>
            <person name="Ohtoshi R."/>
            <person name="Moran D.A.P."/>
            <person name="Shinohara A."/>
            <person name="Yoshida Y."/>
            <person name="Fujiwara M."/>
            <person name="Mori M."/>
            <person name="Tomita M."/>
            <person name="Arakawa K."/>
        </authorList>
    </citation>
    <scope>NUCLEOTIDE SEQUENCE [LARGE SCALE GENOMIC DNA]</scope>
</reference>
<dbReference type="AlphaFoldDB" id="A0A4Y2IRG1"/>
<accession>A0A4Y2IRG1</accession>
<dbReference type="EMBL" id="BGPR01002884">
    <property type="protein sequence ID" value="GBM80441.1"/>
    <property type="molecule type" value="Genomic_DNA"/>
</dbReference>
<comment type="caution">
    <text evidence="2">The sequence shown here is derived from an EMBL/GenBank/DDBJ whole genome shotgun (WGS) entry which is preliminary data.</text>
</comment>
<evidence type="ECO:0000313" key="3">
    <source>
        <dbReference type="Proteomes" id="UP000499080"/>
    </source>
</evidence>
<feature type="compositionally biased region" description="Basic and acidic residues" evidence="1">
    <location>
        <begin position="61"/>
        <end position="74"/>
    </location>
</feature>
<sequence length="74" mass="8412">MDREKLNPKVLEPGHVVQSTEEKKRGEMLLPGQVAISEDSGEEQISEEEDGITEEEDPIGEEEKSQEYSHERIC</sequence>
<name>A0A4Y2IRG1_ARAVE</name>
<keyword evidence="3" id="KW-1185">Reference proteome</keyword>
<proteinExistence type="predicted"/>
<evidence type="ECO:0000313" key="2">
    <source>
        <dbReference type="EMBL" id="GBM80441.1"/>
    </source>
</evidence>
<protein>
    <submittedName>
        <fullName evidence="2">Uncharacterized protein</fullName>
    </submittedName>
</protein>
<gene>
    <name evidence="2" type="ORF">AVEN_83028_1</name>
</gene>
<feature type="compositionally biased region" description="Acidic residues" evidence="1">
    <location>
        <begin position="39"/>
        <end position="60"/>
    </location>
</feature>
<evidence type="ECO:0000256" key="1">
    <source>
        <dbReference type="SAM" id="MobiDB-lite"/>
    </source>
</evidence>
<dbReference type="Proteomes" id="UP000499080">
    <property type="component" value="Unassembled WGS sequence"/>
</dbReference>
<organism evidence="2 3">
    <name type="scientific">Araneus ventricosus</name>
    <name type="common">Orbweaver spider</name>
    <name type="synonym">Epeira ventricosa</name>
    <dbReference type="NCBI Taxonomy" id="182803"/>
    <lineage>
        <taxon>Eukaryota</taxon>
        <taxon>Metazoa</taxon>
        <taxon>Ecdysozoa</taxon>
        <taxon>Arthropoda</taxon>
        <taxon>Chelicerata</taxon>
        <taxon>Arachnida</taxon>
        <taxon>Araneae</taxon>
        <taxon>Araneomorphae</taxon>
        <taxon>Entelegynae</taxon>
        <taxon>Araneoidea</taxon>
        <taxon>Araneidae</taxon>
        <taxon>Araneus</taxon>
    </lineage>
</organism>
<feature type="region of interest" description="Disordered" evidence="1">
    <location>
        <begin position="1"/>
        <end position="74"/>
    </location>
</feature>